<protein>
    <submittedName>
        <fullName evidence="1">Uncharacterized protein</fullName>
    </submittedName>
</protein>
<evidence type="ECO:0000313" key="1">
    <source>
        <dbReference type="EMBL" id="KAJ2971540.1"/>
    </source>
</evidence>
<comment type="caution">
    <text evidence="1">The sequence shown here is derived from an EMBL/GenBank/DDBJ whole genome shotgun (WGS) entry which is preliminary data.</text>
</comment>
<name>A0ACC1MWZ8_9APHY</name>
<keyword evidence="2" id="KW-1185">Reference proteome</keyword>
<dbReference type="Proteomes" id="UP001144978">
    <property type="component" value="Unassembled WGS sequence"/>
</dbReference>
<gene>
    <name evidence="1" type="ORF">NUW54_g12484</name>
</gene>
<reference evidence="1" key="1">
    <citation type="submission" date="2022-08" db="EMBL/GenBank/DDBJ databases">
        <title>Genome Sequence of Pycnoporus sanguineus.</title>
        <authorList>
            <person name="Buettner E."/>
        </authorList>
    </citation>
    <scope>NUCLEOTIDE SEQUENCE</scope>
    <source>
        <strain evidence="1">CG-C14</strain>
    </source>
</reference>
<dbReference type="EMBL" id="JANSHE010005332">
    <property type="protein sequence ID" value="KAJ2971540.1"/>
    <property type="molecule type" value="Genomic_DNA"/>
</dbReference>
<organism evidence="1 2">
    <name type="scientific">Trametes sanguinea</name>
    <dbReference type="NCBI Taxonomy" id="158606"/>
    <lineage>
        <taxon>Eukaryota</taxon>
        <taxon>Fungi</taxon>
        <taxon>Dikarya</taxon>
        <taxon>Basidiomycota</taxon>
        <taxon>Agaricomycotina</taxon>
        <taxon>Agaricomycetes</taxon>
        <taxon>Polyporales</taxon>
        <taxon>Polyporaceae</taxon>
        <taxon>Trametes</taxon>
    </lineage>
</organism>
<evidence type="ECO:0000313" key="2">
    <source>
        <dbReference type="Proteomes" id="UP001144978"/>
    </source>
</evidence>
<proteinExistence type="predicted"/>
<accession>A0ACC1MWZ8</accession>
<sequence>MTSIPARPNALKASLRASLAGWLCASVAPAADAASARAHTSCAYCIIMGTYSLRQGPEACAHSPARDAPPVLTFSSAPASRAPSVRPSFPWHAGPADRRRSVRERYDYVLLHDGWRALATSGLARA</sequence>